<keyword evidence="2" id="KW-1185">Reference proteome</keyword>
<proteinExistence type="predicted"/>
<name>A0ACC2U3J5_9FUNG</name>
<dbReference type="Proteomes" id="UP001165960">
    <property type="component" value="Unassembled WGS sequence"/>
</dbReference>
<gene>
    <name evidence="1" type="ORF">DSO57_1014033</name>
</gene>
<protein>
    <submittedName>
        <fullName evidence="1">Uncharacterized protein</fullName>
    </submittedName>
</protein>
<reference evidence="1" key="1">
    <citation type="submission" date="2022-04" db="EMBL/GenBank/DDBJ databases">
        <title>Genome of the entomopathogenic fungus Entomophthora muscae.</title>
        <authorList>
            <person name="Elya C."/>
            <person name="Lovett B.R."/>
            <person name="Lee E."/>
            <person name="Macias A.M."/>
            <person name="Hajek A.E."/>
            <person name="De Bivort B.L."/>
            <person name="Kasson M.T."/>
            <person name="De Fine Licht H.H."/>
            <person name="Stajich J.E."/>
        </authorList>
    </citation>
    <scope>NUCLEOTIDE SEQUENCE</scope>
    <source>
        <strain evidence="1">Berkeley</strain>
    </source>
</reference>
<evidence type="ECO:0000313" key="2">
    <source>
        <dbReference type="Proteomes" id="UP001165960"/>
    </source>
</evidence>
<dbReference type="EMBL" id="QTSX02001473">
    <property type="protein sequence ID" value="KAJ9081487.1"/>
    <property type="molecule type" value="Genomic_DNA"/>
</dbReference>
<evidence type="ECO:0000313" key="1">
    <source>
        <dbReference type="EMBL" id="KAJ9081487.1"/>
    </source>
</evidence>
<sequence length="549" mass="62114">MILKVCDALGVGSTLHKILRAKLLICRPQIQPPIIKVQPLTPLHQETDGLSKASIPEKVEFIEIKQEHMKSEVVEPITDSKDKPTDPSQLKKAFESSDLDSDSFQKDGPRPLNEARLPTTRLGRIFQYTSLATSLGVGTATEALKRAVGLSESKVGESALWNEANVQRIVKRLSRMRGAAQKLGQILSIQDANVLPPQVERILFDIQHAGTHMPRSQLRKVLSNELGEDWEEKMLEFDEQPIAAASIGQVHWARDKDGMRLAIKVQYPGVADAIDSDLDSLKLLLLASRILPRGLYLEKTIEVARRELRWETDYLREAHYARRFKEVLRDSPAFHVPEIKELLSTSRVLAMERLPGLPLSQVLESPQETRNWIATHLLHLSLREVFEFKFMQTDPNWSNFLYDDRRRQLGLLDFGATREFTDDFLADYLGVLKAGVAADRESCAAFSFRLGYLTGDEHQAMVNAHVDSILTLAEPFRAPYAYDFSDQTITSRVRNLIPTMLNLRLTPPPEPTYSLHRKLSGAFLLCARLRAQVDCKKMFEDVAANYKPS</sequence>
<comment type="caution">
    <text evidence="1">The sequence shown here is derived from an EMBL/GenBank/DDBJ whole genome shotgun (WGS) entry which is preliminary data.</text>
</comment>
<accession>A0ACC2U3J5</accession>
<organism evidence="1 2">
    <name type="scientific">Entomophthora muscae</name>
    <dbReference type="NCBI Taxonomy" id="34485"/>
    <lineage>
        <taxon>Eukaryota</taxon>
        <taxon>Fungi</taxon>
        <taxon>Fungi incertae sedis</taxon>
        <taxon>Zoopagomycota</taxon>
        <taxon>Entomophthoromycotina</taxon>
        <taxon>Entomophthoromycetes</taxon>
        <taxon>Entomophthorales</taxon>
        <taxon>Entomophthoraceae</taxon>
        <taxon>Entomophthora</taxon>
    </lineage>
</organism>